<evidence type="ECO:0000313" key="3">
    <source>
        <dbReference type="Proteomes" id="UP001205311"/>
    </source>
</evidence>
<keyword evidence="3" id="KW-1185">Reference proteome</keyword>
<name>A0ABT1HRQ9_STRSD</name>
<accession>A0ABT1HRQ9</accession>
<proteinExistence type="predicted"/>
<organism evidence="2 3">
    <name type="scientific">Streptoalloteichus tenebrarius (strain ATCC 17920 / DSM 40477 / JCM 4838 / CBS 697.72 / NBRC 16177 / NCIMB 11028 / NRRL B-12390 / A12253. 1 / ISP 5477)</name>
    <name type="common">Streptomyces tenebrarius</name>
    <dbReference type="NCBI Taxonomy" id="1933"/>
    <lineage>
        <taxon>Bacteria</taxon>
        <taxon>Bacillati</taxon>
        <taxon>Actinomycetota</taxon>
        <taxon>Actinomycetes</taxon>
        <taxon>Pseudonocardiales</taxon>
        <taxon>Pseudonocardiaceae</taxon>
        <taxon>Streptoalloteichus</taxon>
    </lineage>
</organism>
<dbReference type="EMBL" id="JAMTCP010000007">
    <property type="protein sequence ID" value="MCP2258172.1"/>
    <property type="molecule type" value="Genomic_DNA"/>
</dbReference>
<reference evidence="2 3" key="1">
    <citation type="submission" date="2022-06" db="EMBL/GenBank/DDBJ databases">
        <title>Genomic Encyclopedia of Archaeal and Bacterial Type Strains, Phase II (KMG-II): from individual species to whole genera.</title>
        <authorList>
            <person name="Goeker M."/>
        </authorList>
    </citation>
    <scope>NUCLEOTIDE SEQUENCE [LARGE SCALE GENOMIC DNA]</scope>
    <source>
        <strain evidence="2 3">DSM 40477</strain>
    </source>
</reference>
<gene>
    <name evidence="2" type="ORF">LX15_001866</name>
</gene>
<evidence type="ECO:0000256" key="1">
    <source>
        <dbReference type="SAM" id="MobiDB-lite"/>
    </source>
</evidence>
<evidence type="ECO:0000313" key="2">
    <source>
        <dbReference type="EMBL" id="MCP2258172.1"/>
    </source>
</evidence>
<dbReference type="Proteomes" id="UP001205311">
    <property type="component" value="Unassembled WGS sequence"/>
</dbReference>
<feature type="compositionally biased region" description="Polar residues" evidence="1">
    <location>
        <begin position="72"/>
        <end position="81"/>
    </location>
</feature>
<comment type="caution">
    <text evidence="2">The sequence shown here is derived from an EMBL/GenBank/DDBJ whole genome shotgun (WGS) entry which is preliminary data.</text>
</comment>
<feature type="region of interest" description="Disordered" evidence="1">
    <location>
        <begin position="42"/>
        <end position="96"/>
    </location>
</feature>
<protein>
    <submittedName>
        <fullName evidence="2">Uncharacterized protein</fullName>
    </submittedName>
</protein>
<sequence length="96" mass="10299">MPTEIPTDPRTVRWEALVLGEGETRVAALLADHRARADAPGVMWLDPIPTTPATGGDTRQHAPPGPEHQHGCTASSGSRQTPRYGRALAPAHHRGR</sequence>